<dbReference type="NCBIfam" id="TIGR00229">
    <property type="entry name" value="sensory_box"/>
    <property type="match status" value="1"/>
</dbReference>
<dbReference type="PROSITE" id="PS50110">
    <property type="entry name" value="RESPONSE_REGULATORY"/>
    <property type="match status" value="1"/>
</dbReference>
<dbReference type="Gene3D" id="3.30.450.20">
    <property type="entry name" value="PAS domain"/>
    <property type="match status" value="1"/>
</dbReference>
<keyword evidence="4" id="KW-1003">Cell membrane</keyword>
<dbReference type="Pfam" id="PF02518">
    <property type="entry name" value="HATPase_c"/>
    <property type="match status" value="1"/>
</dbReference>
<dbReference type="SMART" id="SM00387">
    <property type="entry name" value="HATPase_c"/>
    <property type="match status" value="1"/>
</dbReference>
<dbReference type="Pfam" id="PF00512">
    <property type="entry name" value="HisKA"/>
    <property type="match status" value="1"/>
</dbReference>
<protein>
    <recommendedName>
        <fullName evidence="3">histidine kinase</fullName>
        <ecNumber evidence="3">2.7.13.3</ecNumber>
    </recommendedName>
</protein>
<keyword evidence="8" id="KW-0067">ATP-binding</keyword>
<dbReference type="PRINTS" id="PR00344">
    <property type="entry name" value="BCTRLSENSOR"/>
</dbReference>
<evidence type="ECO:0000256" key="12">
    <source>
        <dbReference type="PROSITE-ProRule" id="PRU00169"/>
    </source>
</evidence>
<evidence type="ECO:0000259" key="15">
    <source>
        <dbReference type="PROSITE" id="PS50110"/>
    </source>
</evidence>
<dbReference type="SUPFAM" id="SSF52172">
    <property type="entry name" value="CheY-like"/>
    <property type="match status" value="1"/>
</dbReference>
<dbReference type="InterPro" id="IPR036097">
    <property type="entry name" value="HisK_dim/P_sf"/>
</dbReference>
<dbReference type="InterPro" id="IPR004358">
    <property type="entry name" value="Sig_transdc_His_kin-like_C"/>
</dbReference>
<dbReference type="InterPro" id="IPR036641">
    <property type="entry name" value="HPT_dom_sf"/>
</dbReference>
<evidence type="ECO:0000256" key="1">
    <source>
        <dbReference type="ARBA" id="ARBA00000085"/>
    </source>
</evidence>
<keyword evidence="6" id="KW-0812">Transmembrane</keyword>
<comment type="subcellular location">
    <subcellularLocation>
        <location evidence="2">Cell membrane</location>
        <topology evidence="2">Multi-pass membrane protein</topology>
    </subcellularLocation>
</comment>
<evidence type="ECO:0000259" key="16">
    <source>
        <dbReference type="PROSITE" id="PS50113"/>
    </source>
</evidence>
<evidence type="ECO:0000256" key="4">
    <source>
        <dbReference type="ARBA" id="ARBA00022475"/>
    </source>
</evidence>
<dbReference type="Proteomes" id="UP000315131">
    <property type="component" value="Unassembled WGS sequence"/>
</dbReference>
<feature type="coiled-coil region" evidence="13">
    <location>
        <begin position="617"/>
        <end position="648"/>
    </location>
</feature>
<organism evidence="17 18">
    <name type="scientific">Christiangramia sabulilitoris</name>
    <dbReference type="NCBI Taxonomy" id="2583991"/>
    <lineage>
        <taxon>Bacteria</taxon>
        <taxon>Pseudomonadati</taxon>
        <taxon>Bacteroidota</taxon>
        <taxon>Flavobacteriia</taxon>
        <taxon>Flavobacteriales</taxon>
        <taxon>Flavobacteriaceae</taxon>
        <taxon>Christiangramia</taxon>
    </lineage>
</organism>
<feature type="domain" description="PAC" evidence="16">
    <location>
        <begin position="87"/>
        <end position="139"/>
    </location>
</feature>
<keyword evidence="7" id="KW-0547">Nucleotide-binding</keyword>
<name>A0A550I6H0_9FLAO</name>
<dbReference type="PROSITE" id="PS50113">
    <property type="entry name" value="PAC"/>
    <property type="match status" value="1"/>
</dbReference>
<dbReference type="InterPro" id="IPR036890">
    <property type="entry name" value="HATPase_C_sf"/>
</dbReference>
<comment type="caution">
    <text evidence="17">The sequence shown here is derived from an EMBL/GenBank/DDBJ whole genome shotgun (WGS) entry which is preliminary data.</text>
</comment>
<keyword evidence="13" id="KW-0175">Coiled coil</keyword>
<dbReference type="Gene3D" id="1.20.120.160">
    <property type="entry name" value="HPT domain"/>
    <property type="match status" value="1"/>
</dbReference>
<keyword evidence="9" id="KW-1133">Transmembrane helix</keyword>
<dbReference type="Gene3D" id="3.30.565.10">
    <property type="entry name" value="Histidine kinase-like ATPase, C-terminal domain"/>
    <property type="match status" value="1"/>
</dbReference>
<evidence type="ECO:0000256" key="7">
    <source>
        <dbReference type="ARBA" id="ARBA00022741"/>
    </source>
</evidence>
<dbReference type="InterPro" id="IPR011006">
    <property type="entry name" value="CheY-like_superfamily"/>
</dbReference>
<dbReference type="SMART" id="SM00388">
    <property type="entry name" value="HisKA"/>
    <property type="match status" value="1"/>
</dbReference>
<dbReference type="Gene3D" id="1.10.287.130">
    <property type="match status" value="1"/>
</dbReference>
<dbReference type="SMART" id="SM00448">
    <property type="entry name" value="REC"/>
    <property type="match status" value="1"/>
</dbReference>
<keyword evidence="5 12" id="KW-0597">Phosphoprotein</keyword>
<dbReference type="CDD" id="cd00082">
    <property type="entry name" value="HisKA"/>
    <property type="match status" value="1"/>
</dbReference>
<dbReference type="PANTHER" id="PTHR45339">
    <property type="entry name" value="HYBRID SIGNAL TRANSDUCTION HISTIDINE KINASE J"/>
    <property type="match status" value="1"/>
</dbReference>
<dbReference type="CDD" id="cd16922">
    <property type="entry name" value="HATPase_EvgS-ArcB-TorS-like"/>
    <property type="match status" value="1"/>
</dbReference>
<evidence type="ECO:0000256" key="5">
    <source>
        <dbReference type="ARBA" id="ARBA00022553"/>
    </source>
</evidence>
<evidence type="ECO:0000256" key="13">
    <source>
        <dbReference type="SAM" id="Coils"/>
    </source>
</evidence>
<keyword evidence="11" id="KW-0472">Membrane</keyword>
<dbReference type="InterPro" id="IPR003594">
    <property type="entry name" value="HATPase_dom"/>
</dbReference>
<dbReference type="SUPFAM" id="SSF55874">
    <property type="entry name" value="ATPase domain of HSP90 chaperone/DNA topoisomerase II/histidine kinase"/>
    <property type="match status" value="1"/>
</dbReference>
<keyword evidence="18" id="KW-1185">Reference proteome</keyword>
<sequence>MENIEKNSNLKVHESAEELYHEAPCGYISFTNTGIIYNLNATLLNWLGYKREEIIDVVKVQDLFTIGGKIFFETHFFPLIRIQGFANEINFEIRKKDRTTFPALINVKEIKGSTIENNIYLATIFDIADRKKYEQELLKSKQRAEKATRAKADFLATISHEIRTPLNAILGIGNLLSNTSLNARQREYTEILKISSGNLLSLVNNLLDLSKLEAQQMKLEKKSFSIQTLIDSLIHTFELKCKEKGVELSAELDSDIPDYVTGDPIKLNQVLTNLIGNAIKFTSEGYIRLVVHLMEIDSNYIDLEFRVIDTGIGIPKDKLDTIFQEFSQASYDTNLEIGGTGLGLSISQKLLELHDSKISVKSQTGIGSEFSFQIQYKVYDSANAKARQIFEHLDSDDLDSVRVLVVEDNPVNIFIISEYLKEWQIKFDTARNGKKAIEAVKSTKYNVILMDLNMPILNGFDAALEIRNLKLKDQPAILALSATSRENVQSQLDRVGINDFISKPFGPDDLYKVLSHYIKTRPNMPITIRSEEELQDSADLACNNTASSEKSFDLSRFVKMTLNKPEFLRKFVLNTAESFKDYLNDFRIATDQKKPDGIADLIHKSTMSVYYIQSNKIVELLRECQELLENKDCDQADLQIKINKTEEEFKRIIDGLNETDFDVLIPSDNSDHK</sequence>
<dbReference type="SUPFAM" id="SSF47226">
    <property type="entry name" value="Histidine-containing phosphotransfer domain, HPT domain"/>
    <property type="match status" value="1"/>
</dbReference>
<dbReference type="OrthoDB" id="9811889at2"/>
<evidence type="ECO:0000256" key="8">
    <source>
        <dbReference type="ARBA" id="ARBA00022840"/>
    </source>
</evidence>
<dbReference type="InterPro" id="IPR001789">
    <property type="entry name" value="Sig_transdc_resp-reg_receiver"/>
</dbReference>
<dbReference type="SUPFAM" id="SSF47384">
    <property type="entry name" value="Homodimeric domain of signal transducing histidine kinase"/>
    <property type="match status" value="1"/>
</dbReference>
<dbReference type="CDD" id="cd00130">
    <property type="entry name" value="PAS"/>
    <property type="match status" value="1"/>
</dbReference>
<evidence type="ECO:0000256" key="2">
    <source>
        <dbReference type="ARBA" id="ARBA00004651"/>
    </source>
</evidence>
<proteinExistence type="predicted"/>
<feature type="domain" description="Response regulatory" evidence="15">
    <location>
        <begin position="402"/>
        <end position="518"/>
    </location>
</feature>
<dbReference type="InterPro" id="IPR000700">
    <property type="entry name" value="PAS-assoc_C"/>
</dbReference>
<evidence type="ECO:0000259" key="14">
    <source>
        <dbReference type="PROSITE" id="PS50109"/>
    </source>
</evidence>
<feature type="modified residue" description="4-aspartylphosphate" evidence="12">
    <location>
        <position position="451"/>
    </location>
</feature>
<comment type="catalytic activity">
    <reaction evidence="1">
        <text>ATP + protein L-histidine = ADP + protein N-phospho-L-histidine.</text>
        <dbReference type="EC" id="2.7.13.3"/>
    </reaction>
</comment>
<feature type="domain" description="Histidine kinase" evidence="14">
    <location>
        <begin position="157"/>
        <end position="378"/>
    </location>
</feature>
<dbReference type="GO" id="GO:0005524">
    <property type="term" value="F:ATP binding"/>
    <property type="evidence" value="ECO:0007669"/>
    <property type="project" value="UniProtKB-KW"/>
</dbReference>
<dbReference type="SUPFAM" id="SSF55785">
    <property type="entry name" value="PYP-like sensor domain (PAS domain)"/>
    <property type="match status" value="1"/>
</dbReference>
<dbReference type="PROSITE" id="PS50109">
    <property type="entry name" value="HIS_KIN"/>
    <property type="match status" value="1"/>
</dbReference>
<gene>
    <name evidence="17" type="ORF">FGM01_00560</name>
</gene>
<dbReference type="Gene3D" id="3.40.50.2300">
    <property type="match status" value="1"/>
</dbReference>
<dbReference type="InterPro" id="IPR000014">
    <property type="entry name" value="PAS"/>
</dbReference>
<evidence type="ECO:0000256" key="6">
    <source>
        <dbReference type="ARBA" id="ARBA00022692"/>
    </source>
</evidence>
<dbReference type="AlphaFoldDB" id="A0A550I6H0"/>
<evidence type="ECO:0000256" key="9">
    <source>
        <dbReference type="ARBA" id="ARBA00022989"/>
    </source>
</evidence>
<reference evidence="17 18" key="1">
    <citation type="submission" date="2019-06" db="EMBL/GenBank/DDBJ databases">
        <title>Gramella sabulilitoris sp. nov., isolated from a marine sand.</title>
        <authorList>
            <person name="Yoon J.-H."/>
        </authorList>
    </citation>
    <scope>NUCLEOTIDE SEQUENCE [LARGE SCALE GENOMIC DNA]</scope>
    <source>
        <strain evidence="17 18">HSMS-1</strain>
    </source>
</reference>
<dbReference type="EMBL" id="VHSF01000001">
    <property type="protein sequence ID" value="TRO66408.1"/>
    <property type="molecule type" value="Genomic_DNA"/>
</dbReference>
<keyword evidence="10" id="KW-0902">Two-component regulatory system</keyword>
<dbReference type="CDD" id="cd17546">
    <property type="entry name" value="REC_hyHK_CKI1_RcsC-like"/>
    <property type="match status" value="1"/>
</dbReference>
<evidence type="ECO:0000256" key="10">
    <source>
        <dbReference type="ARBA" id="ARBA00023012"/>
    </source>
</evidence>
<dbReference type="GO" id="GO:0000155">
    <property type="term" value="F:phosphorelay sensor kinase activity"/>
    <property type="evidence" value="ECO:0007669"/>
    <property type="project" value="InterPro"/>
</dbReference>
<dbReference type="InterPro" id="IPR035965">
    <property type="entry name" value="PAS-like_dom_sf"/>
</dbReference>
<dbReference type="Pfam" id="PF00072">
    <property type="entry name" value="Response_reg"/>
    <property type="match status" value="1"/>
</dbReference>
<evidence type="ECO:0000256" key="3">
    <source>
        <dbReference type="ARBA" id="ARBA00012438"/>
    </source>
</evidence>
<dbReference type="InterPro" id="IPR005467">
    <property type="entry name" value="His_kinase_dom"/>
</dbReference>
<dbReference type="FunFam" id="3.30.565.10:FF:000010">
    <property type="entry name" value="Sensor histidine kinase RcsC"/>
    <property type="match status" value="1"/>
</dbReference>
<dbReference type="Pfam" id="PF13426">
    <property type="entry name" value="PAS_9"/>
    <property type="match status" value="1"/>
</dbReference>
<dbReference type="PANTHER" id="PTHR45339:SF1">
    <property type="entry name" value="HYBRID SIGNAL TRANSDUCTION HISTIDINE KINASE J"/>
    <property type="match status" value="1"/>
</dbReference>
<evidence type="ECO:0000313" key="17">
    <source>
        <dbReference type="EMBL" id="TRO66408.1"/>
    </source>
</evidence>
<dbReference type="EC" id="2.7.13.3" evidence="3"/>
<evidence type="ECO:0000313" key="18">
    <source>
        <dbReference type="Proteomes" id="UP000315131"/>
    </source>
</evidence>
<evidence type="ECO:0000256" key="11">
    <source>
        <dbReference type="ARBA" id="ARBA00023136"/>
    </source>
</evidence>
<dbReference type="RefSeq" id="WP_143409178.1">
    <property type="nucleotide sequence ID" value="NZ_VHSF01000001.1"/>
</dbReference>
<accession>A0A550I6H0</accession>
<dbReference type="InterPro" id="IPR003661">
    <property type="entry name" value="HisK_dim/P_dom"/>
</dbReference>
<dbReference type="GO" id="GO:0005886">
    <property type="term" value="C:plasma membrane"/>
    <property type="evidence" value="ECO:0007669"/>
    <property type="project" value="UniProtKB-SubCell"/>
</dbReference>